<dbReference type="InterPro" id="IPR000717">
    <property type="entry name" value="PCI_dom"/>
</dbReference>
<dbReference type="Pfam" id="PF01399">
    <property type="entry name" value="PCI"/>
    <property type="match status" value="1"/>
</dbReference>
<proteinExistence type="predicted"/>
<dbReference type="Proteomes" id="UP001396334">
    <property type="component" value="Unassembled WGS sequence"/>
</dbReference>
<protein>
    <recommendedName>
        <fullName evidence="2">PCI domain-containing protein</fullName>
    </recommendedName>
</protein>
<reference evidence="3 4" key="1">
    <citation type="journal article" date="2024" name="G3 (Bethesda)">
        <title>Genome assembly of Hibiscus sabdariffa L. provides insights into metabolisms of medicinal natural products.</title>
        <authorList>
            <person name="Kim T."/>
        </authorList>
    </citation>
    <scope>NUCLEOTIDE SEQUENCE [LARGE SCALE GENOMIC DNA]</scope>
    <source>
        <strain evidence="3">TK-2024</strain>
        <tissue evidence="3">Old leaves</tissue>
    </source>
</reference>
<evidence type="ECO:0000259" key="2">
    <source>
        <dbReference type="PROSITE" id="PS50250"/>
    </source>
</evidence>
<evidence type="ECO:0000313" key="4">
    <source>
        <dbReference type="Proteomes" id="UP001396334"/>
    </source>
</evidence>
<dbReference type="InterPro" id="IPR036390">
    <property type="entry name" value="WH_DNA-bd_sf"/>
</dbReference>
<dbReference type="PANTHER" id="PTHR14145">
    <property type="entry name" value="26S PROTESOME SUBUNIT 6"/>
    <property type="match status" value="1"/>
</dbReference>
<dbReference type="InterPro" id="IPR045135">
    <property type="entry name" value="Rpn7_N"/>
</dbReference>
<feature type="chain" id="PRO_5045125699" description="PCI domain-containing protein" evidence="1">
    <location>
        <begin position="19"/>
        <end position="192"/>
    </location>
</feature>
<feature type="signal peptide" evidence="1">
    <location>
        <begin position="1"/>
        <end position="18"/>
    </location>
</feature>
<dbReference type="PROSITE" id="PS50250">
    <property type="entry name" value="PCI"/>
    <property type="match status" value="1"/>
</dbReference>
<name>A0ABR2R8G6_9ROSI</name>
<evidence type="ECO:0000313" key="3">
    <source>
        <dbReference type="EMBL" id="KAK9009252.1"/>
    </source>
</evidence>
<gene>
    <name evidence="3" type="ORF">V6N11_035795</name>
</gene>
<organism evidence="3 4">
    <name type="scientific">Hibiscus sabdariffa</name>
    <name type="common">roselle</name>
    <dbReference type="NCBI Taxonomy" id="183260"/>
    <lineage>
        <taxon>Eukaryota</taxon>
        <taxon>Viridiplantae</taxon>
        <taxon>Streptophyta</taxon>
        <taxon>Embryophyta</taxon>
        <taxon>Tracheophyta</taxon>
        <taxon>Spermatophyta</taxon>
        <taxon>Magnoliopsida</taxon>
        <taxon>eudicotyledons</taxon>
        <taxon>Gunneridae</taxon>
        <taxon>Pentapetalae</taxon>
        <taxon>rosids</taxon>
        <taxon>malvids</taxon>
        <taxon>Malvales</taxon>
        <taxon>Malvaceae</taxon>
        <taxon>Malvoideae</taxon>
        <taxon>Hibiscus</taxon>
    </lineage>
</organism>
<evidence type="ECO:0000256" key="1">
    <source>
        <dbReference type="SAM" id="SignalP"/>
    </source>
</evidence>
<dbReference type="Pfam" id="PF10602">
    <property type="entry name" value="RPN7"/>
    <property type="match status" value="1"/>
</dbReference>
<dbReference type="PANTHER" id="PTHR14145:SF1">
    <property type="entry name" value="26S PROTEASOME NON-ATPASE REGULATORY SUBUNIT 6"/>
    <property type="match status" value="1"/>
</dbReference>
<feature type="domain" description="PCI" evidence="2">
    <location>
        <begin position="36"/>
        <end position="192"/>
    </location>
</feature>
<dbReference type="EMBL" id="JBBPBN010000024">
    <property type="protein sequence ID" value="KAK9009252.1"/>
    <property type="molecule type" value="Genomic_DNA"/>
</dbReference>
<accession>A0ABR2R8G6</accession>
<dbReference type="SUPFAM" id="SSF46785">
    <property type="entry name" value="Winged helix' DNA-binding domain"/>
    <property type="match status" value="1"/>
</dbReference>
<comment type="caution">
    <text evidence="3">The sequence shown here is derived from an EMBL/GenBank/DDBJ whole genome shotgun (WGS) entry which is preliminary data.</text>
</comment>
<dbReference type="InterPro" id="IPR019585">
    <property type="entry name" value="Rpn7/CSN1"/>
</dbReference>
<sequence length="192" mass="22099">MADELLLFSFLLLNYVQPKPVFRHCRIADAEENLGESEVREAHLAKSLYYIQIGEKGKALEQLKVTETKTVAVGQKMDLVVDAPEILTVIGKIPHLSEFLNSLYNCQYKSFFLAFAGLTEQIKLDRYLHPHFRFYMREVRTVVYSQFLESYKSVTIEAMAKAFGVSVEFIDLELSRFIAALQDRQGCRCSRN</sequence>
<keyword evidence="1" id="KW-0732">Signal</keyword>
<dbReference type="Gene3D" id="1.25.40.570">
    <property type="match status" value="1"/>
</dbReference>
<keyword evidence="4" id="KW-1185">Reference proteome</keyword>